<evidence type="ECO:0000256" key="3">
    <source>
        <dbReference type="ARBA" id="ARBA00022729"/>
    </source>
</evidence>
<comment type="subcellular location">
    <subcellularLocation>
        <location evidence="1">Cell envelope</location>
    </subcellularLocation>
</comment>
<keyword evidence="6" id="KW-0472">Membrane</keyword>
<evidence type="ECO:0000256" key="4">
    <source>
        <dbReference type="ARBA" id="ARBA00023008"/>
    </source>
</evidence>
<keyword evidence="3 7" id="KW-0732">Signal</keyword>
<keyword evidence="10" id="KW-1185">Reference proteome</keyword>
<feature type="signal peptide" evidence="7">
    <location>
        <begin position="1"/>
        <end position="28"/>
    </location>
</feature>
<dbReference type="SUPFAM" id="SSF81296">
    <property type="entry name" value="E set domains"/>
    <property type="match status" value="1"/>
</dbReference>
<feature type="domain" description="CopC" evidence="8">
    <location>
        <begin position="29"/>
        <end position="119"/>
    </location>
</feature>
<feature type="transmembrane region" description="Helical" evidence="6">
    <location>
        <begin position="167"/>
        <end position="187"/>
    </location>
</feature>
<sequence>MDSRTTSRLLLALVAALAVLLPGAPAWAHNSLAEATPAKNATLKKAPESVKLRFLQKLNPTATKITISGDAPVTASSPKIDGATGTITFEPLPNGVYTVAYDVISKDGHAVKGSYKFTVAAPESTTAPTSAAASPSTEPTIVPPTTAATSAAPAALVSDDSSSNTTIWVVALVAGVVIVGGGVFLALRRRSS</sequence>
<evidence type="ECO:0000256" key="6">
    <source>
        <dbReference type="SAM" id="Phobius"/>
    </source>
</evidence>
<keyword evidence="6" id="KW-1133">Transmembrane helix</keyword>
<keyword evidence="6" id="KW-0812">Transmembrane</keyword>
<dbReference type="RefSeq" id="WP_203761803.1">
    <property type="nucleotide sequence ID" value="NZ_BAAABO010000054.1"/>
</dbReference>
<organism evidence="9 10">
    <name type="scientific">Paractinoplanes deccanensis</name>
    <dbReference type="NCBI Taxonomy" id="113561"/>
    <lineage>
        <taxon>Bacteria</taxon>
        <taxon>Bacillati</taxon>
        <taxon>Actinomycetota</taxon>
        <taxon>Actinomycetes</taxon>
        <taxon>Micromonosporales</taxon>
        <taxon>Micromonosporaceae</taxon>
        <taxon>Paractinoplanes</taxon>
    </lineage>
</organism>
<evidence type="ECO:0000256" key="1">
    <source>
        <dbReference type="ARBA" id="ARBA00004196"/>
    </source>
</evidence>
<name>A0ABQ3Y1M3_9ACTN</name>
<evidence type="ECO:0000313" key="10">
    <source>
        <dbReference type="Proteomes" id="UP000609879"/>
    </source>
</evidence>
<evidence type="ECO:0000256" key="2">
    <source>
        <dbReference type="ARBA" id="ARBA00022723"/>
    </source>
</evidence>
<reference evidence="9 10" key="1">
    <citation type="submission" date="2021-01" db="EMBL/GenBank/DDBJ databases">
        <title>Whole genome shotgun sequence of Actinoplanes deccanensis NBRC 13994.</title>
        <authorList>
            <person name="Komaki H."/>
            <person name="Tamura T."/>
        </authorList>
    </citation>
    <scope>NUCLEOTIDE SEQUENCE [LARGE SCALE GENOMIC DNA]</scope>
    <source>
        <strain evidence="9 10">NBRC 13994</strain>
    </source>
</reference>
<gene>
    <name evidence="9" type="ORF">Ade02nite_25300</name>
</gene>
<keyword evidence="2" id="KW-0479">Metal-binding</keyword>
<dbReference type="InterPro" id="IPR014756">
    <property type="entry name" value="Ig_E-set"/>
</dbReference>
<dbReference type="InterPro" id="IPR032694">
    <property type="entry name" value="CopC/D"/>
</dbReference>
<dbReference type="EMBL" id="BOMI01000043">
    <property type="protein sequence ID" value="GID73889.1"/>
    <property type="molecule type" value="Genomic_DNA"/>
</dbReference>
<feature type="chain" id="PRO_5046143152" description="CopC domain-containing protein" evidence="7">
    <location>
        <begin position="29"/>
        <end position="192"/>
    </location>
</feature>
<dbReference type="PANTHER" id="PTHR34820:SF4">
    <property type="entry name" value="INNER MEMBRANE PROTEIN YEBZ"/>
    <property type="match status" value="1"/>
</dbReference>
<dbReference type="PANTHER" id="PTHR34820">
    <property type="entry name" value="INNER MEMBRANE PROTEIN YEBZ"/>
    <property type="match status" value="1"/>
</dbReference>
<evidence type="ECO:0000259" key="8">
    <source>
        <dbReference type="Pfam" id="PF04234"/>
    </source>
</evidence>
<feature type="region of interest" description="Disordered" evidence="5">
    <location>
        <begin position="126"/>
        <end position="145"/>
    </location>
</feature>
<accession>A0ABQ3Y1M3</accession>
<protein>
    <recommendedName>
        <fullName evidence="8">CopC domain-containing protein</fullName>
    </recommendedName>
</protein>
<keyword evidence="4" id="KW-0186">Copper</keyword>
<dbReference type="InterPro" id="IPR014755">
    <property type="entry name" value="Cu-Rt/internalin_Ig-like"/>
</dbReference>
<proteinExistence type="predicted"/>
<evidence type="ECO:0000313" key="9">
    <source>
        <dbReference type="EMBL" id="GID73889.1"/>
    </source>
</evidence>
<comment type="caution">
    <text evidence="9">The sequence shown here is derived from an EMBL/GenBank/DDBJ whole genome shotgun (WGS) entry which is preliminary data.</text>
</comment>
<evidence type="ECO:0000256" key="7">
    <source>
        <dbReference type="SAM" id="SignalP"/>
    </source>
</evidence>
<dbReference type="Pfam" id="PF04234">
    <property type="entry name" value="CopC"/>
    <property type="match status" value="1"/>
</dbReference>
<dbReference type="Proteomes" id="UP000609879">
    <property type="component" value="Unassembled WGS sequence"/>
</dbReference>
<dbReference type="InterPro" id="IPR007348">
    <property type="entry name" value="CopC_dom"/>
</dbReference>
<dbReference type="Gene3D" id="2.60.40.1220">
    <property type="match status" value="1"/>
</dbReference>
<evidence type="ECO:0000256" key="5">
    <source>
        <dbReference type="SAM" id="MobiDB-lite"/>
    </source>
</evidence>